<evidence type="ECO:0000313" key="3">
    <source>
        <dbReference type="EMBL" id="ATV95691.1"/>
    </source>
</evidence>
<keyword evidence="3" id="KW-0378">Hydrolase</keyword>
<accession>A0A2H4NRR7</accession>
<dbReference type="GO" id="GO:0005739">
    <property type="term" value="C:mitochondrion"/>
    <property type="evidence" value="ECO:0007669"/>
    <property type="project" value="UniProtKB-ARBA"/>
</dbReference>
<dbReference type="InterPro" id="IPR004860">
    <property type="entry name" value="LAGLIDADG_dom"/>
</dbReference>
<keyword evidence="3" id="KW-0540">Nuclease</keyword>
<dbReference type="GeneID" id="35116777"/>
<dbReference type="InterPro" id="IPR027434">
    <property type="entry name" value="Homing_endonucl"/>
</dbReference>
<keyword evidence="3" id="KW-0255">Endonuclease</keyword>
<dbReference type="EMBL" id="MF784482">
    <property type="protein sequence ID" value="ATV95691.1"/>
    <property type="molecule type" value="Genomic_DNA"/>
</dbReference>
<reference evidence="3" key="1">
    <citation type="submission" date="2017-08" db="EMBL/GenBank/DDBJ databases">
        <title>The genome sequence of Bipolaris cookei reveals mechanisms of pathogenesis underlying target leaf spot of sorghum.</title>
        <authorList>
            <person name="Zaccaron A.Z."/>
            <person name="Bluhm B.H."/>
        </authorList>
    </citation>
    <scope>NUCLEOTIDE SEQUENCE</scope>
    <source>
        <strain evidence="3">LSLP18</strain>
    </source>
</reference>
<sequence length="305" mass="35093">MKLRNLLFVSGVVLANASLDVAFHDTVWIFELSMLIPSLFVMVKAGFEATPSNYSLSYNNNCSYNDLSDNNNYKEYIKMFWVGLMDGDGSIQVNHWRKQSLQYRLVIKLSNLKSNYNMLVEVAKVVGGTVKITGKKADVIWVVNKKEEIIEIIKIFDTYPPLTSKKICQLAFLKTCLTETSVEKYLSTRDTKFKEQFTIINANFKLPTYFKAWLSGFIEAEGCFSIRKTKAHFFSIGQNDDVYLIDAIKQYFEVSNKVRNPYGNFFFIEVYKKEVLAKIVAHCTNYPLLGEKLESLKKFRSCCSL</sequence>
<dbReference type="GO" id="GO:0004519">
    <property type="term" value="F:endonuclease activity"/>
    <property type="evidence" value="ECO:0007669"/>
    <property type="project" value="UniProtKB-KW"/>
</dbReference>
<dbReference type="SUPFAM" id="SSF55608">
    <property type="entry name" value="Homing endonucleases"/>
    <property type="match status" value="2"/>
</dbReference>
<proteinExistence type="predicted"/>
<name>A0A2H4NRR7_9PLEO</name>
<dbReference type="AlphaFoldDB" id="A0A2H4NRR7"/>
<protein>
    <submittedName>
        <fullName evidence="3">LAGLIDADG endonuclease</fullName>
    </submittedName>
</protein>
<keyword evidence="3" id="KW-0496">Mitochondrion</keyword>
<organism evidence="3">
    <name type="scientific">Bipolaris cookei</name>
    <dbReference type="NCBI Taxonomy" id="74410"/>
    <lineage>
        <taxon>Eukaryota</taxon>
        <taxon>Fungi</taxon>
        <taxon>Dikarya</taxon>
        <taxon>Ascomycota</taxon>
        <taxon>Pezizomycotina</taxon>
        <taxon>Dothideomycetes</taxon>
        <taxon>Pleosporomycetidae</taxon>
        <taxon>Pleosporales</taxon>
        <taxon>Pleosporineae</taxon>
        <taxon>Pleosporaceae</taxon>
        <taxon>Bipolaris</taxon>
    </lineage>
</organism>
<geneLocation type="mitochondrion" evidence="3"/>
<dbReference type="Gene3D" id="3.10.28.10">
    <property type="entry name" value="Homing endonucleases"/>
    <property type="match status" value="2"/>
</dbReference>
<evidence type="ECO:0000256" key="1">
    <source>
        <dbReference type="SAM" id="SignalP"/>
    </source>
</evidence>
<feature type="signal peptide" evidence="1">
    <location>
        <begin position="1"/>
        <end position="17"/>
    </location>
</feature>
<dbReference type="PANTHER" id="PTHR36181">
    <property type="entry name" value="INTRON-ENCODED ENDONUCLEASE AI3-RELATED"/>
    <property type="match status" value="1"/>
</dbReference>
<evidence type="ECO:0000259" key="2">
    <source>
        <dbReference type="Pfam" id="PF00961"/>
    </source>
</evidence>
<gene>
    <name evidence="3" type="primary">orf280</name>
</gene>
<dbReference type="RefSeq" id="YP_009445525.1">
    <property type="nucleotide sequence ID" value="NC_036417.1"/>
</dbReference>
<dbReference type="InterPro" id="IPR051289">
    <property type="entry name" value="LAGLIDADG_Endonuclease"/>
</dbReference>
<feature type="chain" id="PRO_5014128758" evidence="1">
    <location>
        <begin position="18"/>
        <end position="305"/>
    </location>
</feature>
<dbReference type="Pfam" id="PF00961">
    <property type="entry name" value="LAGLIDADG_1"/>
    <property type="match status" value="2"/>
</dbReference>
<feature type="domain" description="Homing endonuclease LAGLIDADG" evidence="2">
    <location>
        <begin position="214"/>
        <end position="302"/>
    </location>
</feature>
<feature type="domain" description="Homing endonuclease LAGLIDADG" evidence="2">
    <location>
        <begin position="81"/>
        <end position="175"/>
    </location>
</feature>
<keyword evidence="1" id="KW-0732">Signal</keyword>
<dbReference type="PANTHER" id="PTHR36181:SF2">
    <property type="entry name" value="INTRON-ENCODED ENDONUCLEASE AI3-RELATED"/>
    <property type="match status" value="1"/>
</dbReference>